<reference evidence="2" key="1">
    <citation type="submission" date="2021-02" db="EMBL/GenBank/DDBJ databases">
        <authorList>
            <person name="Dougan E. K."/>
            <person name="Rhodes N."/>
            <person name="Thang M."/>
            <person name="Chan C."/>
        </authorList>
    </citation>
    <scope>NUCLEOTIDE SEQUENCE</scope>
</reference>
<gene>
    <name evidence="2" type="ORF">PGLA1383_LOCUS6677</name>
</gene>
<evidence type="ECO:0000313" key="3">
    <source>
        <dbReference type="Proteomes" id="UP000654075"/>
    </source>
</evidence>
<dbReference type="Proteomes" id="UP000654075">
    <property type="component" value="Unassembled WGS sequence"/>
</dbReference>
<organism evidence="2 3">
    <name type="scientific">Polarella glacialis</name>
    <name type="common">Dinoflagellate</name>
    <dbReference type="NCBI Taxonomy" id="89957"/>
    <lineage>
        <taxon>Eukaryota</taxon>
        <taxon>Sar</taxon>
        <taxon>Alveolata</taxon>
        <taxon>Dinophyceae</taxon>
        <taxon>Suessiales</taxon>
        <taxon>Suessiaceae</taxon>
        <taxon>Polarella</taxon>
    </lineage>
</organism>
<dbReference type="EMBL" id="CAJNNV010002790">
    <property type="protein sequence ID" value="CAE8587851.1"/>
    <property type="molecule type" value="Genomic_DNA"/>
</dbReference>
<proteinExistence type="predicted"/>
<keyword evidence="3" id="KW-1185">Reference proteome</keyword>
<dbReference type="SUPFAM" id="SSF56784">
    <property type="entry name" value="HAD-like"/>
    <property type="match status" value="1"/>
</dbReference>
<feature type="region of interest" description="Disordered" evidence="1">
    <location>
        <begin position="39"/>
        <end position="101"/>
    </location>
</feature>
<dbReference type="AlphaFoldDB" id="A0A813DJ54"/>
<protein>
    <submittedName>
        <fullName evidence="2">Uncharacterized protein</fullName>
    </submittedName>
</protein>
<feature type="compositionally biased region" description="Low complexity" evidence="1">
    <location>
        <begin position="77"/>
        <end position="101"/>
    </location>
</feature>
<dbReference type="InterPro" id="IPR036412">
    <property type="entry name" value="HAD-like_sf"/>
</dbReference>
<evidence type="ECO:0000313" key="2">
    <source>
        <dbReference type="EMBL" id="CAE8587851.1"/>
    </source>
</evidence>
<sequence>MDEGLQKRVRLLHGGESLTAASPESHDNALGHSAEILRARSRSGTVGPRIPPLLSGSARIRSPPSGTRSTRGIKGLAASSGAGASMSTSHGAGAMSSSQGAPRRVVRTAARAEALLQAALGQRNSRALHSALPVARAAGCSSQVSFVLARDLLERLEASEAASLAELQALRRREPWIFSQDLDISEGIVFDQMKREDEACREAETGASAGTRGLPTVPRWLIVFDFDRTIAREHMWGTYRDAPLEAIPMSDQTFVDIAALRAVVGSIRGHGGQVAVATFGRADVAGKALRFAFGPDHGIHITTPADYPDPGHRPVDSEGGAAGKGKDLALGGAGKVSRCPEGSSWLGNKNRQLVALAKMHGVAASDMMLLDDDAHNIQEALKAGVDARHTPAGLTKAVLDKVEKDLGLLPLRT</sequence>
<name>A0A813DJ54_POLGL</name>
<comment type="caution">
    <text evidence="2">The sequence shown here is derived from an EMBL/GenBank/DDBJ whole genome shotgun (WGS) entry which is preliminary data.</text>
</comment>
<evidence type="ECO:0000256" key="1">
    <source>
        <dbReference type="SAM" id="MobiDB-lite"/>
    </source>
</evidence>
<dbReference type="InterPro" id="IPR023214">
    <property type="entry name" value="HAD_sf"/>
</dbReference>
<dbReference type="OrthoDB" id="445982at2759"/>
<dbReference type="Gene3D" id="3.40.50.1000">
    <property type="entry name" value="HAD superfamily/HAD-like"/>
    <property type="match status" value="1"/>
</dbReference>
<accession>A0A813DJ54</accession>